<dbReference type="OrthoDB" id="1173843at2759"/>
<dbReference type="Proteomes" id="UP000327157">
    <property type="component" value="Chromosome 7"/>
</dbReference>
<evidence type="ECO:0000313" key="2">
    <source>
        <dbReference type="EMBL" id="KAB2614597.1"/>
    </source>
</evidence>
<sequence length="119" mass="14168">MENYSMLRFNDQPKSWRVLVCRGETKSKWHISLRRLAGSNDSMLKSFRIELKGIRAPDIRQLLQYWDWNLNVCSLGNHDVVELNIFEGLSYNKHCWWVQAQGFLNHHIQLPTYINGFNM</sequence>
<protein>
    <submittedName>
        <fullName evidence="1">Cytochrome P450 714C2-like</fullName>
    </submittedName>
</protein>
<proteinExistence type="predicted"/>
<organism evidence="1 3">
    <name type="scientific">Pyrus ussuriensis x Pyrus communis</name>
    <dbReference type="NCBI Taxonomy" id="2448454"/>
    <lineage>
        <taxon>Eukaryota</taxon>
        <taxon>Viridiplantae</taxon>
        <taxon>Streptophyta</taxon>
        <taxon>Embryophyta</taxon>
        <taxon>Tracheophyta</taxon>
        <taxon>Spermatophyta</taxon>
        <taxon>Magnoliopsida</taxon>
        <taxon>eudicotyledons</taxon>
        <taxon>Gunneridae</taxon>
        <taxon>Pentapetalae</taxon>
        <taxon>rosids</taxon>
        <taxon>fabids</taxon>
        <taxon>Rosales</taxon>
        <taxon>Rosaceae</taxon>
        <taxon>Amygdaloideae</taxon>
        <taxon>Maleae</taxon>
        <taxon>Pyrus</taxon>
    </lineage>
</organism>
<dbReference type="EMBL" id="SMOL01000781">
    <property type="protein sequence ID" value="KAB2595245.1"/>
    <property type="molecule type" value="Genomic_DNA"/>
</dbReference>
<gene>
    <name evidence="1" type="ORF">D8674_030695</name>
    <name evidence="2" type="ORF">D8674_038632</name>
</gene>
<name>A0A5N5EWW1_9ROSA</name>
<comment type="caution">
    <text evidence="1">The sequence shown here is derived from an EMBL/GenBank/DDBJ whole genome shotgun (WGS) entry which is preliminary data.</text>
</comment>
<reference evidence="3" key="2">
    <citation type="submission" date="2019-10" db="EMBL/GenBank/DDBJ databases">
        <title>A de novo genome assembly of a pear dwarfing rootstock.</title>
        <authorList>
            <person name="Wang F."/>
            <person name="Wang J."/>
            <person name="Li S."/>
            <person name="Zhang Y."/>
            <person name="Fang M."/>
            <person name="Ma L."/>
            <person name="Zhao Y."/>
            <person name="Jiang S."/>
        </authorList>
    </citation>
    <scope>NUCLEOTIDE SEQUENCE [LARGE SCALE GENOMIC DNA]</scope>
</reference>
<keyword evidence="3" id="KW-1185">Reference proteome</keyword>
<evidence type="ECO:0000313" key="1">
    <source>
        <dbReference type="EMBL" id="KAB2595245.1"/>
    </source>
</evidence>
<accession>A0A5N5EWW1</accession>
<reference evidence="1 3" key="1">
    <citation type="submission" date="2019-09" db="EMBL/GenBank/DDBJ databases">
        <authorList>
            <person name="Ou C."/>
        </authorList>
    </citation>
    <scope>NUCLEOTIDE SEQUENCE [LARGE SCALE GENOMIC DNA]</scope>
    <source>
        <strain evidence="1">S2</strain>
        <tissue evidence="1">Leaf</tissue>
    </source>
</reference>
<dbReference type="AlphaFoldDB" id="A0A5N5EWW1"/>
<dbReference type="EMBL" id="SMOL01000406">
    <property type="protein sequence ID" value="KAB2614597.1"/>
    <property type="molecule type" value="Genomic_DNA"/>
</dbReference>
<evidence type="ECO:0000313" key="3">
    <source>
        <dbReference type="Proteomes" id="UP000327157"/>
    </source>
</evidence>
<reference evidence="1 3" key="3">
    <citation type="submission" date="2019-11" db="EMBL/GenBank/DDBJ databases">
        <title>A de novo genome assembly of a pear dwarfing rootstock.</title>
        <authorList>
            <person name="Wang F."/>
            <person name="Wang J."/>
            <person name="Li S."/>
            <person name="Zhang Y."/>
            <person name="Fang M."/>
            <person name="Ma L."/>
            <person name="Zhao Y."/>
            <person name="Jiang S."/>
        </authorList>
    </citation>
    <scope>NUCLEOTIDE SEQUENCE [LARGE SCALE GENOMIC DNA]</scope>
    <source>
        <strain evidence="1">S2</strain>
        <tissue evidence="1">Leaf</tissue>
    </source>
</reference>